<dbReference type="EMBL" id="JMSE01001126">
    <property type="protein sequence ID" value="KDN64546.1"/>
    <property type="molecule type" value="Genomic_DNA"/>
</dbReference>
<feature type="compositionally biased region" description="Polar residues" evidence="1">
    <location>
        <begin position="258"/>
        <end position="271"/>
    </location>
</feature>
<feature type="region of interest" description="Disordered" evidence="1">
    <location>
        <begin position="1"/>
        <end position="168"/>
    </location>
</feature>
<dbReference type="Gene3D" id="6.10.140.1020">
    <property type="match status" value="1"/>
</dbReference>
<feature type="region of interest" description="Disordered" evidence="1">
    <location>
        <begin position="218"/>
        <end position="271"/>
    </location>
</feature>
<feature type="compositionally biased region" description="Basic and acidic residues" evidence="1">
    <location>
        <begin position="141"/>
        <end position="153"/>
    </location>
</feature>
<reference evidence="3" key="1">
    <citation type="journal article" date="2014" name="Genome Announc.">
        <title>Draft genome sequence of Colletotrichum sublineola, a destructive pathogen of cultivated sorghum.</title>
        <authorList>
            <person name="Baroncelli R."/>
            <person name="Sanz-Martin J.M."/>
            <person name="Rech G.E."/>
            <person name="Sukno S.A."/>
            <person name="Thon M.R."/>
        </authorList>
    </citation>
    <scope>NUCLEOTIDE SEQUENCE [LARGE SCALE GENOMIC DNA]</scope>
    <source>
        <strain evidence="3">TX430BB</strain>
    </source>
</reference>
<feature type="compositionally biased region" description="Acidic residues" evidence="1">
    <location>
        <begin position="234"/>
        <end position="257"/>
    </location>
</feature>
<feature type="compositionally biased region" description="Low complexity" evidence="1">
    <location>
        <begin position="61"/>
        <end position="77"/>
    </location>
</feature>
<proteinExistence type="predicted"/>
<name>A0A066XFL5_COLSU</name>
<dbReference type="GO" id="GO:0006310">
    <property type="term" value="P:DNA recombination"/>
    <property type="evidence" value="ECO:0007669"/>
    <property type="project" value="TreeGrafter"/>
</dbReference>
<feature type="compositionally biased region" description="Polar residues" evidence="1">
    <location>
        <begin position="83"/>
        <end position="97"/>
    </location>
</feature>
<protein>
    <recommendedName>
        <fullName evidence="4">Swi5-dependent recombination DNA repair protein 1</fullName>
    </recommendedName>
</protein>
<dbReference type="AlphaFoldDB" id="A0A066XFL5"/>
<dbReference type="HOGENOM" id="CLU_045012_0_0_1"/>
<comment type="caution">
    <text evidence="2">The sequence shown here is derived from an EMBL/GenBank/DDBJ whole genome shotgun (WGS) entry which is preliminary data.</text>
</comment>
<keyword evidence="3" id="KW-1185">Reference proteome</keyword>
<dbReference type="PANTHER" id="PTHR28527">
    <property type="entry name" value="MATING-TYPE SWITCHING PROTEIN SWI2-RELATED"/>
    <property type="match status" value="1"/>
</dbReference>
<evidence type="ECO:0008006" key="4">
    <source>
        <dbReference type="Google" id="ProtNLM"/>
    </source>
</evidence>
<dbReference type="PANTHER" id="PTHR28527:SF1">
    <property type="entry name" value="SWI5-DEPENDENT RECOMBINATION DNA REPAIR PROTEIN 1"/>
    <property type="match status" value="1"/>
</dbReference>
<evidence type="ECO:0000313" key="2">
    <source>
        <dbReference type="EMBL" id="KDN64546.1"/>
    </source>
</evidence>
<dbReference type="OrthoDB" id="27934at2759"/>
<evidence type="ECO:0000256" key="1">
    <source>
        <dbReference type="SAM" id="MobiDB-lite"/>
    </source>
</evidence>
<dbReference type="OMA" id="FTMAMML"/>
<dbReference type="Proteomes" id="UP000027238">
    <property type="component" value="Unassembled WGS sequence"/>
</dbReference>
<feature type="compositionally biased region" description="Basic residues" evidence="1">
    <location>
        <begin position="1"/>
        <end position="10"/>
    </location>
</feature>
<accession>A0A066XFL5</accession>
<dbReference type="STRING" id="1173701.A0A066XFL5"/>
<sequence length="304" mass="33016">MFTPAAKRRRADTANETLRKPFKSPMVRGREEKVAGPAAAENSTASSPRPQPGEATRADSDSGTSPGSSNTTPTAAAVRQWGAGTQVTTPARQTVTPTRRPFSVPRPQLHPEASPFITRSSLHGAASSVTKAGGSAPGNKTTREAEGREEILRQARRIRGGSEGETDEQLVQLIGKWRAASRMAAEEVFRASRGRVEGMGGLRAWRKAQREDEARFAERLREGNGEKLSPGPIGDEDGREVCEDGEEEEDEGEEEDVSTTSQKLENRVTDSQQEFTMGMMLRSMGIGFDIIGFLDGDTGWWRDG</sequence>
<gene>
    <name evidence="2" type="ORF">CSUB01_02909</name>
</gene>
<dbReference type="eggNOG" id="ENOG502SAMI">
    <property type="taxonomic scope" value="Eukaryota"/>
</dbReference>
<organism evidence="2 3">
    <name type="scientific">Colletotrichum sublineola</name>
    <name type="common">Sorghum anthracnose fungus</name>
    <dbReference type="NCBI Taxonomy" id="1173701"/>
    <lineage>
        <taxon>Eukaryota</taxon>
        <taxon>Fungi</taxon>
        <taxon>Dikarya</taxon>
        <taxon>Ascomycota</taxon>
        <taxon>Pezizomycotina</taxon>
        <taxon>Sordariomycetes</taxon>
        <taxon>Hypocreomycetidae</taxon>
        <taxon>Glomerellales</taxon>
        <taxon>Glomerellaceae</taxon>
        <taxon>Colletotrichum</taxon>
        <taxon>Colletotrichum graminicola species complex</taxon>
    </lineage>
</organism>
<evidence type="ECO:0000313" key="3">
    <source>
        <dbReference type="Proteomes" id="UP000027238"/>
    </source>
</evidence>